<dbReference type="PANTHER" id="PTHR46696">
    <property type="entry name" value="P450, PUTATIVE (EUROFUNG)-RELATED"/>
    <property type="match status" value="1"/>
</dbReference>
<organism evidence="3 4">
    <name type="scientific">Streptomyces yaizuensis</name>
    <dbReference type="NCBI Taxonomy" id="2989713"/>
    <lineage>
        <taxon>Bacteria</taxon>
        <taxon>Bacillati</taxon>
        <taxon>Actinomycetota</taxon>
        <taxon>Actinomycetes</taxon>
        <taxon>Kitasatosporales</taxon>
        <taxon>Streptomycetaceae</taxon>
        <taxon>Streptomyces</taxon>
    </lineage>
</organism>
<keyword evidence="4" id="KW-1185">Reference proteome</keyword>
<evidence type="ECO:0000256" key="2">
    <source>
        <dbReference type="RuleBase" id="RU000461"/>
    </source>
</evidence>
<dbReference type="PRINTS" id="PR00385">
    <property type="entry name" value="P450"/>
</dbReference>
<proteinExistence type="inferred from homology"/>
<dbReference type="InterPro" id="IPR001128">
    <property type="entry name" value="Cyt_P450"/>
</dbReference>
<evidence type="ECO:0000256" key="1">
    <source>
        <dbReference type="ARBA" id="ARBA00010617"/>
    </source>
</evidence>
<comment type="similarity">
    <text evidence="1 2">Belongs to the cytochrome P450 family.</text>
</comment>
<evidence type="ECO:0000313" key="3">
    <source>
        <dbReference type="EMBL" id="GLF96875.1"/>
    </source>
</evidence>
<dbReference type="Proteomes" id="UP001291653">
    <property type="component" value="Unassembled WGS sequence"/>
</dbReference>
<dbReference type="SUPFAM" id="SSF48264">
    <property type="entry name" value="Cytochrome P450"/>
    <property type="match status" value="1"/>
</dbReference>
<name>A0ABQ5P315_9ACTN</name>
<dbReference type="Gene3D" id="1.10.630.10">
    <property type="entry name" value="Cytochrome P450"/>
    <property type="match status" value="1"/>
</dbReference>
<comment type="caution">
    <text evidence="3">The sequence shown here is derived from an EMBL/GenBank/DDBJ whole genome shotgun (WGS) entry which is preliminary data.</text>
</comment>
<accession>A0ABQ5P315</accession>
<dbReference type="PROSITE" id="PS00086">
    <property type="entry name" value="CYTOCHROME_P450"/>
    <property type="match status" value="1"/>
</dbReference>
<protein>
    <submittedName>
        <fullName evidence="3">Cytochrome P450</fullName>
    </submittedName>
</protein>
<reference evidence="3 4" key="1">
    <citation type="submission" date="2022-10" db="EMBL/GenBank/DDBJ databases">
        <title>Draft genome sequence of Streptomyces sp. YSPA8.</title>
        <authorList>
            <person name="Moriuchi R."/>
            <person name="Dohra H."/>
            <person name="Yamamura H."/>
            <person name="Kodani S."/>
        </authorList>
    </citation>
    <scope>NUCLEOTIDE SEQUENCE [LARGE SCALE GENOMIC DNA]</scope>
    <source>
        <strain evidence="3 4">YSPA8</strain>
    </source>
</reference>
<dbReference type="CDD" id="cd11029">
    <property type="entry name" value="CYP107-like"/>
    <property type="match status" value="1"/>
</dbReference>
<gene>
    <name evidence="3" type="ORF">SYYSPA8_21280</name>
</gene>
<keyword evidence="2" id="KW-0408">Iron</keyword>
<dbReference type="InterPro" id="IPR017972">
    <property type="entry name" value="Cyt_P450_CS"/>
</dbReference>
<keyword evidence="2" id="KW-0503">Monooxygenase</keyword>
<keyword evidence="2" id="KW-0349">Heme</keyword>
<keyword evidence="2" id="KW-0479">Metal-binding</keyword>
<evidence type="ECO:0000313" key="4">
    <source>
        <dbReference type="Proteomes" id="UP001291653"/>
    </source>
</evidence>
<sequence length="410" mass="44240">MTGAKTSHTPVLDSGGGDRLYAQLHELRSAGPAVQVRLPEGVVAWSVTRGDVVRRLAADPRLSRDARGVWPGYRPGKVAWLSVWVDMRSMATSEGAEHTRLRKMLGPLFSPRRLDGLRIRVEAIVAALLDRLAAGAPGEPVDIRAHFTDAIPARLMCDLFGVPDDLRPALLEAMGVALVTGIDAETSRRHGSETHTALEDLVEARRATPGDDLTSLLLSEHEGDRLTEKQVISTLNLMIGAGTQTTVALLTHAIHELLRHPAQLAAVRADPAGWPEVVEETLRLHPPVVHLPLRFAREDVDLGDGCVIAAGDAVILGFGAAGLDPAVHEHAEDFHMDRADKAHLAFGHGIHFCLGAPLARMEALVALPALFDRFPRLALAEPDRVPVPHTSFIANDFDRLRVLLDGPPAA</sequence>
<dbReference type="InterPro" id="IPR002397">
    <property type="entry name" value="Cyt_P450_B"/>
</dbReference>
<dbReference type="Pfam" id="PF00067">
    <property type="entry name" value="p450"/>
    <property type="match status" value="2"/>
</dbReference>
<dbReference type="PANTHER" id="PTHR46696:SF1">
    <property type="entry name" value="CYTOCHROME P450 YJIB-RELATED"/>
    <property type="match status" value="1"/>
</dbReference>
<dbReference type="PRINTS" id="PR00359">
    <property type="entry name" value="BP450"/>
</dbReference>
<dbReference type="RefSeq" id="WP_323448897.1">
    <property type="nucleotide sequence ID" value="NZ_BSBI01000009.1"/>
</dbReference>
<keyword evidence="2" id="KW-0560">Oxidoreductase</keyword>
<dbReference type="InterPro" id="IPR036396">
    <property type="entry name" value="Cyt_P450_sf"/>
</dbReference>
<dbReference type="EMBL" id="BSBI01000009">
    <property type="protein sequence ID" value="GLF96875.1"/>
    <property type="molecule type" value="Genomic_DNA"/>
</dbReference>